<organism evidence="1 2">
    <name type="scientific">Panacagrimonas perspica</name>
    <dbReference type="NCBI Taxonomy" id="381431"/>
    <lineage>
        <taxon>Bacteria</taxon>
        <taxon>Pseudomonadati</taxon>
        <taxon>Pseudomonadota</taxon>
        <taxon>Gammaproteobacteria</taxon>
        <taxon>Nevskiales</taxon>
        <taxon>Nevskiaceae</taxon>
        <taxon>Panacagrimonas</taxon>
    </lineage>
</organism>
<dbReference type="RefSeq" id="WP_133881312.1">
    <property type="nucleotide sequence ID" value="NZ_MWIN01000036.1"/>
</dbReference>
<dbReference type="SUPFAM" id="SSF52540">
    <property type="entry name" value="P-loop containing nucleoside triphosphate hydrolases"/>
    <property type="match status" value="1"/>
</dbReference>
<dbReference type="EMBL" id="SOBT01000008">
    <property type="protein sequence ID" value="TDU32834.1"/>
    <property type="molecule type" value="Genomic_DNA"/>
</dbReference>
<evidence type="ECO:0000313" key="2">
    <source>
        <dbReference type="Proteomes" id="UP000295341"/>
    </source>
</evidence>
<dbReference type="InterPro" id="IPR027417">
    <property type="entry name" value="P-loop_NTPase"/>
</dbReference>
<evidence type="ECO:0000313" key="1">
    <source>
        <dbReference type="EMBL" id="TDU32834.1"/>
    </source>
</evidence>
<reference evidence="1 2" key="1">
    <citation type="submission" date="2019-03" db="EMBL/GenBank/DDBJ databases">
        <title>Genomic Encyclopedia of Type Strains, Phase IV (KMG-IV): sequencing the most valuable type-strain genomes for metagenomic binning, comparative biology and taxonomic classification.</title>
        <authorList>
            <person name="Goeker M."/>
        </authorList>
    </citation>
    <scope>NUCLEOTIDE SEQUENCE [LARGE SCALE GENOMIC DNA]</scope>
    <source>
        <strain evidence="1 2">DSM 26377</strain>
    </source>
</reference>
<accession>A0A4S3JZD2</accession>
<gene>
    <name evidence="1" type="ORF">DFR24_2242</name>
</gene>
<dbReference type="Proteomes" id="UP000295341">
    <property type="component" value="Unassembled WGS sequence"/>
</dbReference>
<sequence length="1451" mass="163422">MFVDLSRTFHELVADVDPSPDGTGGLSSKGLPITWDEIFKRPRVVLLSEAGSGKTEEIRHAAKRLRASGKSAFFMRLEEISRSFELSFEEGTLEDFESWLRSADEGWLLLDSIDESRLRDPSDFERAVKVLGNRLKTAMHRVHIVLTGRISAWRPVADLALCAGHFPAPSSLRENIETEPTANSSQSRSISREVKVSPFLVVALDDLSSDQVRLFAESKGERDVDAFLEEITRADAFSFTARPLDLEDLLGFWTAHSRVGSRVELVRNSIETRLVERDLDRATHSALSPQKIMEGVTLIAAACTLSNTQIIGVPEPESAKSFRGLQIDRVLPDWSTKEILTLLQRPIFDEEIYGAVRFHHRMVREYLTAEWFSLLLKRNTSRRAIEQLFFRNQYGIEVVPPMLRPVLPWLAILDAGIQQKARVIDPTLLLSGGDPSCLHIETRQKILSEAVLRTSNGETYPTDYDLNAIQRFAAPDLYPEIRALMASTSDDNALVFLLRMVWQGRLVDATEDVTAVALNVDRSAGTRVYAIRALRAVNATRALSELRSKFEIESASLSRDIFAALLESAPDTDDVLDWILRCTAKADEYQSFSAESLKESICNYAKKVSATRLLRFAVALNSFLATPLLDVDTHDDISKPHGWLLKPAAIALHRLISNEGTAEFPDHILTLLNKLPLARQDKTIGWSETIDRVKEAVIARPELTFPLFWNAVRKERQREKQQGKSLEDFWPVVAWHTYIQFRPEQFDEALNAIYAAPDVDDKKIALTLSFSLYVRGGRQRKNRTALTKAVRGSPDLEIILRNLMSPPRMSATSLRLRRMNSRFMRDADSRRKKEEKDREAAKAFLRLHCEAIRNPGFKDPRAMSKSQHYLLHQLRADDKNSSGLWCSGNWLALVEEFGLEVATAFRDGAMYFWRRHKPQLKSEGAPANSTPESTIFGLTGLQIEASEDVSAVDRWSDLEADTAFRFAMHELNGFPPWFRSLYERHYSTVLPAVINEVQYDLETSVDPHPSHYVVDDILWSGSWLWNDIAGPLLAILRNTSVRSLQTLESALSIVQGSDISDDQLAELASMKATALGGAAGRPLWFAVWAGVQPVCAIAELKSTLAGLSASTEAADFFTAFLCHLTGGRYERPSRIRGAFRQPACLRTLYLLAHAYIPLSGDIDRSRGGAYTPTARDEARHARENLLQMLRPIRGKESFLALDEISRAHPDLSYRYWVRAIARDRAVQDSDLTAWSEKQVYDFHCAQTRTPANHRELFDLATLRLHDLKDDLENGDSSNAALLANAKDEPEVRKYVGNLLRLTSNGRYSVTQEDELADGRRPDIRWHGVGFDAPVPVEVKLAHKWTGPQLFERLENQLCGDYLRDYHSGCGVYLLLDYLGRWELPTSRGGGTVDFRGLLSALQTRWEELSAGLPHIEEIKIIGVDLSLRSKSGTLKRKRSRSVSNLTPNRSA</sequence>
<keyword evidence="2" id="KW-1185">Reference proteome</keyword>
<proteinExistence type="predicted"/>
<name>A0A4S3JZD2_9GAMM</name>
<dbReference type="Gene3D" id="3.40.50.300">
    <property type="entry name" value="P-loop containing nucleotide triphosphate hydrolases"/>
    <property type="match status" value="1"/>
</dbReference>
<dbReference type="OrthoDB" id="336284at2"/>
<comment type="caution">
    <text evidence="1">The sequence shown here is derived from an EMBL/GenBank/DDBJ whole genome shotgun (WGS) entry which is preliminary data.</text>
</comment>
<protein>
    <submittedName>
        <fullName evidence="1">Uncharacterized protein</fullName>
    </submittedName>
</protein>